<dbReference type="Proteomes" id="UP000035514">
    <property type="component" value="Unassembled WGS sequence"/>
</dbReference>
<dbReference type="GO" id="GO:0003677">
    <property type="term" value="F:DNA binding"/>
    <property type="evidence" value="ECO:0007669"/>
    <property type="project" value="InterPro"/>
</dbReference>
<accession>A0A0G9K0E2</accession>
<dbReference type="AlphaFoldDB" id="A0A0G9K0E2"/>
<dbReference type="Gene3D" id="1.10.260.40">
    <property type="entry name" value="lambda repressor-like DNA-binding domains"/>
    <property type="match status" value="1"/>
</dbReference>
<sequence length="77" mass="9315">MNKQEFSDFLKDINLSKKEFAELSNISYNTVNNWNDDNRPIPPWVESWLKNYSKANIYEDLKNKVFKIENIEINRYP</sequence>
<dbReference type="InterPro" id="IPR010982">
    <property type="entry name" value="Lambda_DNA-bd_dom_sf"/>
</dbReference>
<evidence type="ECO:0000313" key="1">
    <source>
        <dbReference type="EMBL" id="KLD99294.1"/>
    </source>
</evidence>
<organism evidence="1 2">
    <name type="scientific">Aliarcobacter butzleri L348</name>
    <dbReference type="NCBI Taxonomy" id="1447256"/>
    <lineage>
        <taxon>Bacteria</taxon>
        <taxon>Pseudomonadati</taxon>
        <taxon>Campylobacterota</taxon>
        <taxon>Epsilonproteobacteria</taxon>
        <taxon>Campylobacterales</taxon>
        <taxon>Arcobacteraceae</taxon>
        <taxon>Aliarcobacter</taxon>
    </lineage>
</organism>
<dbReference type="SUPFAM" id="SSF47413">
    <property type="entry name" value="lambda repressor-like DNA-binding domains"/>
    <property type="match status" value="1"/>
</dbReference>
<name>A0A0G9K0E2_9BACT</name>
<protein>
    <submittedName>
        <fullName evidence="1">Uncharacterized protein</fullName>
    </submittedName>
</protein>
<comment type="caution">
    <text evidence="1">The sequence shown here is derived from an EMBL/GenBank/DDBJ whole genome shotgun (WGS) entry which is preliminary data.</text>
</comment>
<dbReference type="PATRIC" id="fig|1447256.3.peg.1405"/>
<reference evidence="1 2" key="1">
    <citation type="submission" date="2014-01" db="EMBL/GenBank/DDBJ databases">
        <title>Development of a Comparative Genomic Fingerprinting Assay for High Resolution Genotyping of Arcobacter butzleri.</title>
        <authorList>
            <person name="Webb A.L."/>
            <person name="Inglis G.D."/>
            <person name="Kruczkiewicz P."/>
            <person name="Selinger L.B."/>
            <person name="Taboada E.N."/>
        </authorList>
    </citation>
    <scope>NUCLEOTIDE SEQUENCE [LARGE SCALE GENOMIC DNA]</scope>
    <source>
        <strain evidence="1 2">L348</strain>
    </source>
</reference>
<evidence type="ECO:0000313" key="2">
    <source>
        <dbReference type="Proteomes" id="UP000035514"/>
    </source>
</evidence>
<dbReference type="EMBL" id="JAIQ01000104">
    <property type="protein sequence ID" value="KLD99294.1"/>
    <property type="molecule type" value="Genomic_DNA"/>
</dbReference>
<proteinExistence type="predicted"/>
<gene>
    <name evidence="1" type="ORF">AA20_07195</name>
</gene>
<dbReference type="RefSeq" id="WP_046996805.1">
    <property type="nucleotide sequence ID" value="NZ_JAIQ01000104.1"/>
</dbReference>